<evidence type="ECO:0000313" key="2">
    <source>
        <dbReference type="EMBL" id="MCC2618156.1"/>
    </source>
</evidence>
<dbReference type="PANTHER" id="PTHR39586">
    <property type="entry name" value="CYTOPLASMIC PROTEIN-RELATED"/>
    <property type="match status" value="1"/>
</dbReference>
<gene>
    <name evidence="2" type="ORF">LJ739_18010</name>
</gene>
<dbReference type="PIRSF" id="PIRSF006257">
    <property type="entry name" value="UCP006257"/>
    <property type="match status" value="1"/>
</dbReference>
<keyword evidence="3" id="KW-1185">Reference proteome</keyword>
<dbReference type="EMBL" id="JAJEWP010000007">
    <property type="protein sequence ID" value="MCC2618156.1"/>
    <property type="molecule type" value="Genomic_DNA"/>
</dbReference>
<comment type="caution">
    <text evidence="2">The sequence shown here is derived from an EMBL/GenBank/DDBJ whole genome shotgun (WGS) entry which is preliminary data.</text>
</comment>
<name>A0ABS8GDH1_9ALTE</name>
<evidence type="ECO:0000259" key="1">
    <source>
        <dbReference type="Pfam" id="PF04287"/>
    </source>
</evidence>
<dbReference type="Proteomes" id="UP001520878">
    <property type="component" value="Unassembled WGS sequence"/>
</dbReference>
<feature type="domain" description="YqcC-like" evidence="1">
    <location>
        <begin position="11"/>
        <end position="105"/>
    </location>
</feature>
<accession>A0ABS8GDH1</accession>
<dbReference type="Pfam" id="PF04287">
    <property type="entry name" value="DUF446"/>
    <property type="match status" value="1"/>
</dbReference>
<dbReference type="SUPFAM" id="SSF158452">
    <property type="entry name" value="YqcC-like"/>
    <property type="match status" value="1"/>
</dbReference>
<reference evidence="2 3" key="1">
    <citation type="submission" date="2021-10" db="EMBL/GenBank/DDBJ databases">
        <title>Draft genome of Aestuariibacter halophilus JC2043.</title>
        <authorList>
            <person name="Emsley S.A."/>
            <person name="Pfannmuller K.M."/>
            <person name="Ushijima B."/>
            <person name="Saw J.H."/>
            <person name="Videau P."/>
        </authorList>
    </citation>
    <scope>NUCLEOTIDE SEQUENCE [LARGE SCALE GENOMIC DNA]</scope>
    <source>
        <strain evidence="2 3">JC2043</strain>
    </source>
</reference>
<protein>
    <submittedName>
        <fullName evidence="2">YqcC family protein</fullName>
    </submittedName>
</protein>
<evidence type="ECO:0000313" key="3">
    <source>
        <dbReference type="Proteomes" id="UP001520878"/>
    </source>
</evidence>
<dbReference type="Gene3D" id="1.20.1440.40">
    <property type="entry name" value="YqcC-like"/>
    <property type="match status" value="1"/>
</dbReference>
<proteinExistence type="predicted"/>
<sequence length="116" mass="12627">MPGQNPPSPVEMALISLADALQRAGLWSDTPPSPQALASQAPFACDHLPFEGWLQHLFIPRLRAMLAAGDTLPATSGIAAMGEVVWQDHHDYAQVMIQLREIDTLLQGQYPGEDKV</sequence>
<dbReference type="InterPro" id="IPR036814">
    <property type="entry name" value="YqcC-like_sf"/>
</dbReference>
<dbReference type="RefSeq" id="WP_229162769.1">
    <property type="nucleotide sequence ID" value="NZ_JAJEWP010000007.1"/>
</dbReference>
<dbReference type="InterPro" id="IPR007384">
    <property type="entry name" value="UCP006257"/>
</dbReference>
<dbReference type="PANTHER" id="PTHR39586:SF1">
    <property type="entry name" value="CYTOPLASMIC PROTEIN"/>
    <property type="match status" value="1"/>
</dbReference>
<dbReference type="InterPro" id="IPR023376">
    <property type="entry name" value="YqcC-like_dom"/>
</dbReference>
<organism evidence="2 3">
    <name type="scientific">Fluctibacter halophilus</name>
    <dbReference type="NCBI Taxonomy" id="226011"/>
    <lineage>
        <taxon>Bacteria</taxon>
        <taxon>Pseudomonadati</taxon>
        <taxon>Pseudomonadota</taxon>
        <taxon>Gammaproteobacteria</taxon>
        <taxon>Alteromonadales</taxon>
        <taxon>Alteromonadaceae</taxon>
        <taxon>Fluctibacter</taxon>
    </lineage>
</organism>